<protein>
    <submittedName>
        <fullName evidence="3">Uncharacterized protein</fullName>
    </submittedName>
</protein>
<gene>
    <name evidence="3" type="ORF">GCM10010151_43640</name>
</gene>
<feature type="region of interest" description="Disordered" evidence="1">
    <location>
        <begin position="64"/>
        <end position="95"/>
    </location>
</feature>
<evidence type="ECO:0000256" key="1">
    <source>
        <dbReference type="SAM" id="MobiDB-lite"/>
    </source>
</evidence>
<evidence type="ECO:0000256" key="2">
    <source>
        <dbReference type="SAM" id="Phobius"/>
    </source>
</evidence>
<evidence type="ECO:0000313" key="3">
    <source>
        <dbReference type="EMBL" id="GAA0349124.1"/>
    </source>
</evidence>
<name>A0ABP3GLQ2_9ACTN</name>
<evidence type="ECO:0000313" key="4">
    <source>
        <dbReference type="Proteomes" id="UP001501822"/>
    </source>
</evidence>
<keyword evidence="4" id="KW-1185">Reference proteome</keyword>
<reference evidence="4" key="1">
    <citation type="journal article" date="2019" name="Int. J. Syst. Evol. Microbiol.">
        <title>The Global Catalogue of Microorganisms (GCM) 10K type strain sequencing project: providing services to taxonomists for standard genome sequencing and annotation.</title>
        <authorList>
            <consortium name="The Broad Institute Genomics Platform"/>
            <consortium name="The Broad Institute Genome Sequencing Center for Infectious Disease"/>
            <person name="Wu L."/>
            <person name="Ma J."/>
        </authorList>
    </citation>
    <scope>NUCLEOTIDE SEQUENCE [LARGE SCALE GENOMIC DNA]</scope>
    <source>
        <strain evidence="4">JCM 3146</strain>
    </source>
</reference>
<dbReference type="Proteomes" id="UP001501822">
    <property type="component" value="Unassembled WGS sequence"/>
</dbReference>
<organism evidence="3 4">
    <name type="scientific">Actinoallomurus spadix</name>
    <dbReference type="NCBI Taxonomy" id="79912"/>
    <lineage>
        <taxon>Bacteria</taxon>
        <taxon>Bacillati</taxon>
        <taxon>Actinomycetota</taxon>
        <taxon>Actinomycetes</taxon>
        <taxon>Streptosporangiales</taxon>
        <taxon>Thermomonosporaceae</taxon>
        <taxon>Actinoallomurus</taxon>
    </lineage>
</organism>
<feature type="transmembrane region" description="Helical" evidence="2">
    <location>
        <begin position="7"/>
        <end position="30"/>
    </location>
</feature>
<proteinExistence type="predicted"/>
<keyword evidence="2" id="KW-0812">Transmembrane</keyword>
<accession>A0ABP3GLQ2</accession>
<sequence>MTGRVRVWAGSVVGVLALVGLAVYLGTVGLDKADKWASVIGVFVALAAFGVSLYGLLSGRRSDISGPASAQVTPSGQQSISVDGGNSGISSTGDGATNIQMRAEASGHGSVYQAGGDQNISS</sequence>
<comment type="caution">
    <text evidence="3">The sequence shown here is derived from an EMBL/GenBank/DDBJ whole genome shotgun (WGS) entry which is preliminary data.</text>
</comment>
<keyword evidence="2" id="KW-1133">Transmembrane helix</keyword>
<feature type="compositionally biased region" description="Polar residues" evidence="1">
    <location>
        <begin position="68"/>
        <end position="81"/>
    </location>
</feature>
<keyword evidence="2" id="KW-0472">Membrane</keyword>
<dbReference type="EMBL" id="BAAABM010000037">
    <property type="protein sequence ID" value="GAA0349124.1"/>
    <property type="molecule type" value="Genomic_DNA"/>
</dbReference>
<dbReference type="RefSeq" id="WP_252801679.1">
    <property type="nucleotide sequence ID" value="NZ_BAAABM010000037.1"/>
</dbReference>
<feature type="transmembrane region" description="Helical" evidence="2">
    <location>
        <begin position="36"/>
        <end position="57"/>
    </location>
</feature>